<gene>
    <name evidence="1" type="ORF">E5990_01020</name>
</gene>
<proteinExistence type="predicted"/>
<comment type="caution">
    <text evidence="1">The sequence shown here is derived from an EMBL/GenBank/DDBJ whole genome shotgun (WGS) entry which is preliminary data.</text>
</comment>
<accession>A0AC61S828</accession>
<keyword evidence="2" id="KW-1185">Reference proteome</keyword>
<name>A0AC61S828_9BACT</name>
<sequence>MAGRGFYYDRMCLCSKIKKMKKIATIFCMLLCALSVMAAPLTAQQKQEVIGRINKTASGLKSMSCSFTQTKYLSLLSDEMISEGKMNYKQPNKLRWEYTTPYQYLFIFNGTKVYVGNESRKDVIDTNTNKVFKEVARIMMSTVTGTALSNSSDFSIDVADGNTQWQITLVPKKKEMKKMFSKIVLLFNKSNLMIAEINIYENNNDRTNIKLKNIKTNGVVNETLFAIPK</sequence>
<organism evidence="1 2">
    <name type="scientific">Muribaculum caecicola</name>
    <dbReference type="NCBI Taxonomy" id="3038144"/>
    <lineage>
        <taxon>Bacteria</taxon>
        <taxon>Pseudomonadati</taxon>
        <taxon>Bacteroidota</taxon>
        <taxon>Bacteroidia</taxon>
        <taxon>Bacteroidales</taxon>
        <taxon>Muribaculaceae</taxon>
        <taxon>Muribaculum</taxon>
    </lineage>
</organism>
<keyword evidence="1" id="KW-0449">Lipoprotein</keyword>
<evidence type="ECO:0000313" key="1">
    <source>
        <dbReference type="EMBL" id="THG55072.1"/>
    </source>
</evidence>
<dbReference type="Proteomes" id="UP000305401">
    <property type="component" value="Unassembled WGS sequence"/>
</dbReference>
<reference evidence="1" key="1">
    <citation type="submission" date="2019-04" db="EMBL/GenBank/DDBJ databases">
        <title>Microbes associate with the intestines of laboratory mice.</title>
        <authorList>
            <person name="Navarre W."/>
            <person name="Wong E."/>
            <person name="Huang K.C."/>
            <person name="Tropini C."/>
            <person name="Ng K."/>
            <person name="Yu B."/>
        </authorList>
    </citation>
    <scope>NUCLEOTIDE SEQUENCE</scope>
    <source>
        <strain evidence="1">NM86_A22</strain>
    </source>
</reference>
<dbReference type="EMBL" id="SSTG01000005">
    <property type="protein sequence ID" value="THG55072.1"/>
    <property type="molecule type" value="Genomic_DNA"/>
</dbReference>
<protein>
    <submittedName>
        <fullName evidence="1">Outer membrane lipoprotein carrier protein LolA</fullName>
    </submittedName>
</protein>
<evidence type="ECO:0000313" key="2">
    <source>
        <dbReference type="Proteomes" id="UP000305401"/>
    </source>
</evidence>